<protein>
    <submittedName>
        <fullName evidence="2">Uncharacterized protein</fullName>
    </submittedName>
</protein>
<dbReference type="AlphaFoldDB" id="A0A151GIP4"/>
<dbReference type="Proteomes" id="UP000076580">
    <property type="component" value="Chromosome 02"/>
</dbReference>
<name>A0A151GIP4_DRECN</name>
<evidence type="ECO:0000256" key="1">
    <source>
        <dbReference type="SAM" id="MobiDB-lite"/>
    </source>
</evidence>
<dbReference type="GeneID" id="63716620"/>
<proteinExistence type="predicted"/>
<feature type="region of interest" description="Disordered" evidence="1">
    <location>
        <begin position="265"/>
        <end position="356"/>
    </location>
</feature>
<keyword evidence="3" id="KW-1185">Reference proteome</keyword>
<accession>A0A151GIP4</accession>
<reference evidence="2 3" key="1">
    <citation type="journal article" date="2016" name="Sci. Rep.">
        <title>Insights into Adaptations to a Near-Obligate Nematode Endoparasitic Lifestyle from the Finished Genome of Drechmeria coniospora.</title>
        <authorList>
            <person name="Zhang L."/>
            <person name="Zhou Z."/>
            <person name="Guo Q."/>
            <person name="Fokkens L."/>
            <person name="Miskei M."/>
            <person name="Pocsi I."/>
            <person name="Zhang W."/>
            <person name="Chen M."/>
            <person name="Wang L."/>
            <person name="Sun Y."/>
            <person name="Donzelli B.G."/>
            <person name="Gibson D.M."/>
            <person name="Nelson D.R."/>
            <person name="Luo J.G."/>
            <person name="Rep M."/>
            <person name="Liu H."/>
            <person name="Yang S."/>
            <person name="Wang J."/>
            <person name="Krasnoff S.B."/>
            <person name="Xu Y."/>
            <person name="Molnar I."/>
            <person name="Lin M."/>
        </authorList>
    </citation>
    <scope>NUCLEOTIDE SEQUENCE [LARGE SCALE GENOMIC DNA]</scope>
    <source>
        <strain evidence="2 3">ARSEF 6962</strain>
    </source>
</reference>
<evidence type="ECO:0000313" key="3">
    <source>
        <dbReference type="Proteomes" id="UP000076580"/>
    </source>
</evidence>
<evidence type="ECO:0000313" key="2">
    <source>
        <dbReference type="EMBL" id="KYK56970.1"/>
    </source>
</evidence>
<dbReference type="InParanoid" id="A0A151GIP4"/>
<dbReference type="STRING" id="98403.A0A151GIP4"/>
<organism evidence="2 3">
    <name type="scientific">Drechmeria coniospora</name>
    <name type="common">Nematophagous fungus</name>
    <name type="synonym">Meria coniospora</name>
    <dbReference type="NCBI Taxonomy" id="98403"/>
    <lineage>
        <taxon>Eukaryota</taxon>
        <taxon>Fungi</taxon>
        <taxon>Dikarya</taxon>
        <taxon>Ascomycota</taxon>
        <taxon>Pezizomycotina</taxon>
        <taxon>Sordariomycetes</taxon>
        <taxon>Hypocreomycetidae</taxon>
        <taxon>Hypocreales</taxon>
        <taxon>Ophiocordycipitaceae</taxon>
        <taxon>Drechmeria</taxon>
    </lineage>
</organism>
<gene>
    <name evidence="2" type="ORF">DCS_03977</name>
</gene>
<comment type="caution">
    <text evidence="2">The sequence shown here is derived from an EMBL/GenBank/DDBJ whole genome shotgun (WGS) entry which is preliminary data.</text>
</comment>
<dbReference type="RefSeq" id="XP_040656322.1">
    <property type="nucleotide sequence ID" value="XM_040801289.1"/>
</dbReference>
<feature type="compositionally biased region" description="Basic and acidic residues" evidence="1">
    <location>
        <begin position="294"/>
        <end position="308"/>
    </location>
</feature>
<dbReference type="EMBL" id="LAYC01000002">
    <property type="protein sequence ID" value="KYK56970.1"/>
    <property type="molecule type" value="Genomic_DNA"/>
</dbReference>
<sequence>MHAVRPSSILGHALSSVCAADEEAASTALFLPSGLLSRANVGCGGNESQGFGIFTPFTTRATFILTRKLDKPSSDRTPSTESTKRVDGLEIDMCLPCFPWTWTQYDDPLDALPEQSRWVHDGRSWTLQQICLPTGLSAAYQRAFLQPTYGPTYPYICSVCSPTGSCPAAIEPGGIRRLSPGRRPSTLPGSIVASWERKLLLTLHRVEPAIPNIPFHVTTTRRGACPTGLPCLPCLLRRPVHDHTLTASYPRTHASQVHLAAFGTPRGRTRSLRPLAMPEAGEDIKSPKTTRRPRSAEDVRQVHFEEKGSSNGGTAAKKTDNGTAAATAAKDCQPSSFPAIGPTPGAGPSSNAGRWFTAADPTRSLGAGLYHNQQQFFLQQQQQQQPNLVPPPHLAFSGGLAPAFASNAAAPGHQVTYIGNHPQLHPHPLQQHPVQFAAMANYANAGPPPSGVTFQPPVPDSTFGPMAHLYVPRFDAGPHGPLGGVPPQGLGLHVGPPSPPRLVQLVPVAEISGHAAQPAAGTASLSVLVPKTTFLNGYQYYASAFAHLPPAPDRMEARLFSIPRLLLPSRARAKWHGFRMRGPPCLAPCPRPARVAPSCEGAWADRKFALQQPVPAVVPVAQPGFVTQQFVPAQLPLQPSLQPPHPQPPVMMSGQAFVAVPASQVAPPSFVGASTLGMGAEVNGVGLTQQEESLRQIQFAHNNKLFEPQDFKPGDDDANRFYYVRELDGNWTQRSRYSIDQMACRWYVTDEGWFYAVRLAE</sequence>